<keyword evidence="1" id="KW-0812">Transmembrane</keyword>
<reference evidence="2" key="1">
    <citation type="submission" date="2021-06" db="EMBL/GenBank/DDBJ databases">
        <authorList>
            <person name="Hodson N. C."/>
            <person name="Mongue J. A."/>
            <person name="Jaron S. K."/>
        </authorList>
    </citation>
    <scope>NUCLEOTIDE SEQUENCE</scope>
</reference>
<comment type="caution">
    <text evidence="2">The sequence shown here is derived from an EMBL/GenBank/DDBJ whole genome shotgun (WGS) entry which is preliminary data.</text>
</comment>
<keyword evidence="1" id="KW-1133">Transmembrane helix</keyword>
<feature type="non-terminal residue" evidence="2">
    <location>
        <position position="1"/>
    </location>
</feature>
<evidence type="ECO:0000313" key="3">
    <source>
        <dbReference type="Proteomes" id="UP000708208"/>
    </source>
</evidence>
<keyword evidence="1" id="KW-0472">Membrane</keyword>
<feature type="transmembrane region" description="Helical" evidence="1">
    <location>
        <begin position="12"/>
        <end position="41"/>
    </location>
</feature>
<organism evidence="2 3">
    <name type="scientific">Allacma fusca</name>
    <dbReference type="NCBI Taxonomy" id="39272"/>
    <lineage>
        <taxon>Eukaryota</taxon>
        <taxon>Metazoa</taxon>
        <taxon>Ecdysozoa</taxon>
        <taxon>Arthropoda</taxon>
        <taxon>Hexapoda</taxon>
        <taxon>Collembola</taxon>
        <taxon>Symphypleona</taxon>
        <taxon>Sminthuridae</taxon>
        <taxon>Allacma</taxon>
    </lineage>
</organism>
<gene>
    <name evidence="2" type="ORF">AFUS01_LOCUS40910</name>
</gene>
<keyword evidence="3" id="KW-1185">Reference proteome</keyword>
<dbReference type="EMBL" id="CAJVCH010559049">
    <property type="protein sequence ID" value="CAG7831154.1"/>
    <property type="molecule type" value="Genomic_DNA"/>
</dbReference>
<accession>A0A8J2LF34</accession>
<protein>
    <submittedName>
        <fullName evidence="2">Uncharacterized protein</fullName>
    </submittedName>
</protein>
<name>A0A8J2LF34_9HEXA</name>
<evidence type="ECO:0000313" key="2">
    <source>
        <dbReference type="EMBL" id="CAG7831154.1"/>
    </source>
</evidence>
<dbReference type="AlphaFoldDB" id="A0A8J2LF34"/>
<dbReference type="Proteomes" id="UP000708208">
    <property type="component" value="Unassembled WGS sequence"/>
</dbReference>
<proteinExistence type="predicted"/>
<sequence>MGWDLDFLFSDVLYSVIFIPAVTVGLLGLIIVTSSFVHFYIFRAIYYLYGWTWGWQDASAIR</sequence>
<evidence type="ECO:0000256" key="1">
    <source>
        <dbReference type="SAM" id="Phobius"/>
    </source>
</evidence>